<gene>
    <name evidence="8" type="ORF">DXG03_001561</name>
</gene>
<keyword evidence="3" id="KW-0256">Endoplasmic reticulum</keyword>
<keyword evidence="4" id="KW-1133">Transmembrane helix</keyword>
<dbReference type="Pfam" id="PF09320">
    <property type="entry name" value="DUF1977"/>
    <property type="match status" value="1"/>
</dbReference>
<dbReference type="PANTHER" id="PTHR43908">
    <property type="entry name" value="AT29763P-RELATED"/>
    <property type="match status" value="1"/>
</dbReference>
<dbReference type="PROSITE" id="PS50076">
    <property type="entry name" value="DNAJ_2"/>
    <property type="match status" value="1"/>
</dbReference>
<comment type="caution">
    <text evidence="8">The sequence shown here is derived from an EMBL/GenBank/DDBJ whole genome shotgun (WGS) entry which is preliminary data.</text>
</comment>
<dbReference type="InterPro" id="IPR015399">
    <property type="entry name" value="DUF1977_DnaJ-like"/>
</dbReference>
<feature type="region of interest" description="Disordered" evidence="6">
    <location>
        <begin position="71"/>
        <end position="119"/>
    </location>
</feature>
<evidence type="ECO:0000313" key="9">
    <source>
        <dbReference type="Proteomes" id="UP000775547"/>
    </source>
</evidence>
<evidence type="ECO:0000259" key="7">
    <source>
        <dbReference type="PROSITE" id="PS50076"/>
    </source>
</evidence>
<keyword evidence="5" id="KW-0472">Membrane</keyword>
<dbReference type="FunFam" id="1.10.287.110:FF:000070">
    <property type="entry name" value="Endoplasmic reticulum protein, putative"/>
    <property type="match status" value="1"/>
</dbReference>
<dbReference type="InterPro" id="IPR036869">
    <property type="entry name" value="J_dom_sf"/>
</dbReference>
<organism evidence="8 9">
    <name type="scientific">Asterophora parasitica</name>
    <dbReference type="NCBI Taxonomy" id="117018"/>
    <lineage>
        <taxon>Eukaryota</taxon>
        <taxon>Fungi</taxon>
        <taxon>Dikarya</taxon>
        <taxon>Basidiomycota</taxon>
        <taxon>Agaricomycotina</taxon>
        <taxon>Agaricomycetes</taxon>
        <taxon>Agaricomycetidae</taxon>
        <taxon>Agaricales</taxon>
        <taxon>Tricholomatineae</taxon>
        <taxon>Lyophyllaceae</taxon>
        <taxon>Asterophora</taxon>
    </lineage>
</organism>
<feature type="region of interest" description="Disordered" evidence="6">
    <location>
        <begin position="198"/>
        <end position="228"/>
    </location>
</feature>
<dbReference type="InterPro" id="IPR001623">
    <property type="entry name" value="DnaJ_domain"/>
</dbReference>
<protein>
    <recommendedName>
        <fullName evidence="7">J domain-containing protein</fullName>
    </recommendedName>
</protein>
<dbReference type="GO" id="GO:0030544">
    <property type="term" value="F:Hsp70 protein binding"/>
    <property type="evidence" value="ECO:0007669"/>
    <property type="project" value="TreeGrafter"/>
</dbReference>
<dbReference type="EMBL" id="JABCKV010000134">
    <property type="protein sequence ID" value="KAG5643097.1"/>
    <property type="molecule type" value="Genomic_DNA"/>
</dbReference>
<dbReference type="SUPFAM" id="SSF46565">
    <property type="entry name" value="Chaperone J-domain"/>
    <property type="match status" value="1"/>
</dbReference>
<dbReference type="OrthoDB" id="1507364at2759"/>
<dbReference type="Pfam" id="PF00226">
    <property type="entry name" value="DnaJ"/>
    <property type="match status" value="1"/>
</dbReference>
<comment type="subcellular location">
    <subcellularLocation>
        <location evidence="1">Endoplasmic reticulum membrane</location>
        <topology evidence="1">Single-pass membrane protein</topology>
    </subcellularLocation>
</comment>
<evidence type="ECO:0000256" key="4">
    <source>
        <dbReference type="ARBA" id="ARBA00022989"/>
    </source>
</evidence>
<dbReference type="Gene3D" id="1.10.287.110">
    <property type="entry name" value="DnaJ domain"/>
    <property type="match status" value="1"/>
</dbReference>
<dbReference type="CDD" id="cd06257">
    <property type="entry name" value="DnaJ"/>
    <property type="match status" value="1"/>
</dbReference>
<reference evidence="8" key="1">
    <citation type="submission" date="2020-07" db="EMBL/GenBank/DDBJ databases">
        <authorList>
            <person name="Nieuwenhuis M."/>
            <person name="Van De Peppel L.J.J."/>
        </authorList>
    </citation>
    <scope>NUCLEOTIDE SEQUENCE</scope>
    <source>
        <strain evidence="8">AP01</strain>
        <tissue evidence="8">Mycelium</tissue>
    </source>
</reference>
<evidence type="ECO:0000256" key="1">
    <source>
        <dbReference type="ARBA" id="ARBA00004389"/>
    </source>
</evidence>
<dbReference type="InterPro" id="IPR051100">
    <property type="entry name" value="DnaJ_subfamily_B/C"/>
</dbReference>
<dbReference type="GO" id="GO:0005789">
    <property type="term" value="C:endoplasmic reticulum membrane"/>
    <property type="evidence" value="ECO:0007669"/>
    <property type="project" value="UniProtKB-SubCell"/>
</dbReference>
<feature type="compositionally biased region" description="Low complexity" evidence="6">
    <location>
        <begin position="71"/>
        <end position="82"/>
    </location>
</feature>
<sequence>MGSPCLRFKPFSLFAMESNKDEAVKCLGIARKHFDAGNIPSARKFCQKSISLFETAQAVKLLASINASSSSEYQPSASTSSAAEEHPSAAGAQHRHPHRTDSTSSSKSNGTAGGIGGEKREYTAEQHAVVKRVRACKVTEYYEILAVKRECEEAEIKKAYRKLALALHPDKNGAPGADEAFKLVSKAFQVLSDAQKRAAYDRSGSDPEDRFGGRTSSPGFATSPFGGGGGFEQELSPEDLFNMFFGGGGNGFSSFGGGPGMWYVEIQALMSEIPPTVFTTTFGSGGFRTTRMGGQHQHHQHQQGGDTAPRSMLVQLMPLHILFAFSLISAIPNMFGTAPVPDPRFTFQPSAKYNFERETGGIGVRYHVNKAEFTGHPVLGAEIAREGVDVGKVAGPTTGTNTDGKKAKRGPALAKFESTVERAYTQDLYAQCQRGMERKERLKEQEVGIFGFGTNWEKVQAIDKEVVPSCEELKRLGVLRG</sequence>
<dbReference type="AlphaFoldDB" id="A0A9P7G2Z2"/>
<evidence type="ECO:0000256" key="6">
    <source>
        <dbReference type="SAM" id="MobiDB-lite"/>
    </source>
</evidence>
<dbReference type="SMART" id="SM00271">
    <property type="entry name" value="DnaJ"/>
    <property type="match status" value="1"/>
</dbReference>
<evidence type="ECO:0000313" key="8">
    <source>
        <dbReference type="EMBL" id="KAG5643097.1"/>
    </source>
</evidence>
<feature type="domain" description="J" evidence="7">
    <location>
        <begin position="140"/>
        <end position="204"/>
    </location>
</feature>
<name>A0A9P7G2Z2_9AGAR</name>
<dbReference type="InterPro" id="IPR018253">
    <property type="entry name" value="DnaJ_domain_CS"/>
</dbReference>
<evidence type="ECO:0000256" key="3">
    <source>
        <dbReference type="ARBA" id="ARBA00022824"/>
    </source>
</evidence>
<dbReference type="Proteomes" id="UP000775547">
    <property type="component" value="Unassembled WGS sequence"/>
</dbReference>
<dbReference type="PRINTS" id="PR00625">
    <property type="entry name" value="JDOMAIN"/>
</dbReference>
<evidence type="ECO:0000256" key="5">
    <source>
        <dbReference type="ARBA" id="ARBA00023136"/>
    </source>
</evidence>
<keyword evidence="9" id="KW-1185">Reference proteome</keyword>
<accession>A0A9P7G2Z2</accession>
<feature type="compositionally biased region" description="Basic and acidic residues" evidence="6">
    <location>
        <begin position="198"/>
        <end position="212"/>
    </location>
</feature>
<dbReference type="PROSITE" id="PS00636">
    <property type="entry name" value="DNAJ_1"/>
    <property type="match status" value="1"/>
</dbReference>
<evidence type="ECO:0000256" key="2">
    <source>
        <dbReference type="ARBA" id="ARBA00022692"/>
    </source>
</evidence>
<proteinExistence type="predicted"/>
<dbReference type="GO" id="GO:0071218">
    <property type="term" value="P:cellular response to misfolded protein"/>
    <property type="evidence" value="ECO:0007669"/>
    <property type="project" value="TreeGrafter"/>
</dbReference>
<dbReference type="PANTHER" id="PTHR43908:SF3">
    <property type="entry name" value="AT29763P-RELATED"/>
    <property type="match status" value="1"/>
</dbReference>
<reference evidence="8" key="2">
    <citation type="submission" date="2021-10" db="EMBL/GenBank/DDBJ databases">
        <title>Phylogenomics reveals ancestral predisposition of the termite-cultivated fungus Termitomyces towards a domesticated lifestyle.</title>
        <authorList>
            <person name="Auxier B."/>
            <person name="Grum-Grzhimaylo A."/>
            <person name="Cardenas M.E."/>
            <person name="Lodge J.D."/>
            <person name="Laessoe T."/>
            <person name="Pedersen O."/>
            <person name="Smith M.E."/>
            <person name="Kuyper T.W."/>
            <person name="Franco-Molano E.A."/>
            <person name="Baroni T.J."/>
            <person name="Aanen D.K."/>
        </authorList>
    </citation>
    <scope>NUCLEOTIDE SEQUENCE</scope>
    <source>
        <strain evidence="8">AP01</strain>
        <tissue evidence="8">Mycelium</tissue>
    </source>
</reference>
<keyword evidence="2" id="KW-0812">Transmembrane</keyword>